<evidence type="ECO:0000256" key="7">
    <source>
        <dbReference type="ARBA" id="ARBA00047928"/>
    </source>
</evidence>
<comment type="function">
    <text evidence="8">Acts in the modification of cell walls via demethylesterification of cell wall pectin.</text>
</comment>
<keyword evidence="6" id="KW-0325">Glycoprotein</keyword>
<evidence type="ECO:0000313" key="12">
    <source>
        <dbReference type="Proteomes" id="UP000836841"/>
    </source>
</evidence>
<dbReference type="GO" id="GO:0042545">
    <property type="term" value="P:cell wall modification"/>
    <property type="evidence" value="ECO:0007669"/>
    <property type="project" value="InterPro"/>
</dbReference>
<dbReference type="GO" id="GO:0045490">
    <property type="term" value="P:pectin catabolic process"/>
    <property type="evidence" value="ECO:0007669"/>
    <property type="project" value="TreeGrafter"/>
</dbReference>
<comment type="similarity">
    <text evidence="2">Belongs to the pectinesterase family.</text>
</comment>
<comment type="catalytic activity">
    <reaction evidence="7">
        <text>[(1-&gt;4)-alpha-D-galacturonosyl methyl ester](n) + n H2O = [(1-&gt;4)-alpha-D-galacturonosyl](n) + n methanol + n H(+)</text>
        <dbReference type="Rhea" id="RHEA:22380"/>
        <dbReference type="Rhea" id="RHEA-COMP:14570"/>
        <dbReference type="Rhea" id="RHEA-COMP:14573"/>
        <dbReference type="ChEBI" id="CHEBI:15377"/>
        <dbReference type="ChEBI" id="CHEBI:15378"/>
        <dbReference type="ChEBI" id="CHEBI:17790"/>
        <dbReference type="ChEBI" id="CHEBI:140522"/>
        <dbReference type="ChEBI" id="CHEBI:140523"/>
        <dbReference type="EC" id="3.1.1.11"/>
    </reaction>
</comment>
<dbReference type="Gene3D" id="2.160.20.10">
    <property type="entry name" value="Single-stranded right-handed beta-helix, Pectin lyase-like"/>
    <property type="match status" value="1"/>
</dbReference>
<evidence type="ECO:0000313" key="11">
    <source>
        <dbReference type="EMBL" id="CAH2059023.1"/>
    </source>
</evidence>
<evidence type="ECO:0000256" key="3">
    <source>
        <dbReference type="ARBA" id="ARBA00013229"/>
    </source>
</evidence>
<protein>
    <recommendedName>
        <fullName evidence="3">pectinesterase</fullName>
        <ecNumber evidence="3">3.1.1.11</ecNumber>
    </recommendedName>
</protein>
<evidence type="ECO:0000256" key="2">
    <source>
        <dbReference type="ARBA" id="ARBA00008891"/>
    </source>
</evidence>
<keyword evidence="5" id="KW-0063">Aspartyl esterase</keyword>
<feature type="chain" id="PRO_5043426318" description="pectinesterase" evidence="9">
    <location>
        <begin position="23"/>
        <end position="337"/>
    </location>
</feature>
<dbReference type="PANTHER" id="PTHR31321:SF102">
    <property type="entry name" value="PECTINESTERASE"/>
    <property type="match status" value="1"/>
</dbReference>
<evidence type="ECO:0000256" key="9">
    <source>
        <dbReference type="SAM" id="SignalP"/>
    </source>
</evidence>
<dbReference type="AlphaFoldDB" id="A0AAU9S6A4"/>
<evidence type="ECO:0000256" key="1">
    <source>
        <dbReference type="ARBA" id="ARBA00005184"/>
    </source>
</evidence>
<dbReference type="Proteomes" id="UP000836841">
    <property type="component" value="Chromosome 4"/>
</dbReference>
<dbReference type="InterPro" id="IPR000070">
    <property type="entry name" value="Pectinesterase_cat"/>
</dbReference>
<dbReference type="EMBL" id="OU466860">
    <property type="protein sequence ID" value="CAH2059023.1"/>
    <property type="molecule type" value="Genomic_DNA"/>
</dbReference>
<dbReference type="Pfam" id="PF01095">
    <property type="entry name" value="Pectinesterase"/>
    <property type="match status" value="1"/>
</dbReference>
<name>A0AAU9S6A4_THLAR</name>
<feature type="signal peptide" evidence="9">
    <location>
        <begin position="1"/>
        <end position="22"/>
    </location>
</feature>
<dbReference type="InterPro" id="IPR012334">
    <property type="entry name" value="Pectin_lyas_fold"/>
</dbReference>
<dbReference type="FunFam" id="2.160.20.10:FF:000013">
    <property type="entry name" value="Pectinesterase"/>
    <property type="match status" value="1"/>
</dbReference>
<dbReference type="EC" id="3.1.1.11" evidence="3"/>
<dbReference type="SUPFAM" id="SSF51126">
    <property type="entry name" value="Pectin lyase-like"/>
    <property type="match status" value="1"/>
</dbReference>
<dbReference type="PANTHER" id="PTHR31321">
    <property type="entry name" value="ACYL-COA THIOESTER HYDROLASE YBHC-RELATED"/>
    <property type="match status" value="1"/>
</dbReference>
<keyword evidence="4" id="KW-0378">Hydrolase</keyword>
<accession>A0AAU9S6A4</accession>
<evidence type="ECO:0000256" key="8">
    <source>
        <dbReference type="ARBA" id="ARBA00057335"/>
    </source>
</evidence>
<evidence type="ECO:0000259" key="10">
    <source>
        <dbReference type="Pfam" id="PF01095"/>
    </source>
</evidence>
<evidence type="ECO:0000256" key="4">
    <source>
        <dbReference type="ARBA" id="ARBA00022801"/>
    </source>
</evidence>
<evidence type="ECO:0000256" key="6">
    <source>
        <dbReference type="ARBA" id="ARBA00023180"/>
    </source>
</evidence>
<sequence length="337" mass="36676">MSIKVLLVTILSLSTITCPSSASLVLVVDLNGGGNFSSVQSAVDAVPESSPSKTIIIINSGVYREKVRVSKKKINIVLQGNGYENTFIEWNDTAQSSGKTSKSYSFGVFADNFIAHNISFKNTAPEPKPGVIGAQAVAVRIDGDQCAFYGCGFYGAQDTLFDNAGRQFFKNCFIQGSVDFIYGRGRSLYQDCTIRSIANEVTAGISGYITAQGRASEADQSGFSFVNCTIDGTGKVLLGRAWRAYAMFSNTYMSGIIAPDGWSDWRNLTYDKTVTFGEHRCYGEGANYKARVSYGKQLTDAEASAFTDITYIDGDKWLNQTDILSKVMVEEHLSSSY</sequence>
<feature type="domain" description="Pectinesterase catalytic" evidence="10">
    <location>
        <begin position="27"/>
        <end position="315"/>
    </location>
</feature>
<proteinExistence type="inferred from homology"/>
<comment type="pathway">
    <text evidence="1">Glycan metabolism; pectin degradation; 2-dehydro-3-deoxy-D-gluconate from pectin: step 1/5.</text>
</comment>
<dbReference type="GO" id="GO:0030599">
    <property type="term" value="F:pectinesterase activity"/>
    <property type="evidence" value="ECO:0007669"/>
    <property type="project" value="UniProtKB-EC"/>
</dbReference>
<keyword evidence="12" id="KW-1185">Reference proteome</keyword>
<evidence type="ECO:0000256" key="5">
    <source>
        <dbReference type="ARBA" id="ARBA00023085"/>
    </source>
</evidence>
<dbReference type="InterPro" id="IPR011050">
    <property type="entry name" value="Pectin_lyase_fold/virulence"/>
</dbReference>
<organism evidence="11 12">
    <name type="scientific">Thlaspi arvense</name>
    <name type="common">Field penny-cress</name>
    <dbReference type="NCBI Taxonomy" id="13288"/>
    <lineage>
        <taxon>Eukaryota</taxon>
        <taxon>Viridiplantae</taxon>
        <taxon>Streptophyta</taxon>
        <taxon>Embryophyta</taxon>
        <taxon>Tracheophyta</taxon>
        <taxon>Spermatophyta</taxon>
        <taxon>Magnoliopsida</taxon>
        <taxon>eudicotyledons</taxon>
        <taxon>Gunneridae</taxon>
        <taxon>Pentapetalae</taxon>
        <taxon>rosids</taxon>
        <taxon>malvids</taxon>
        <taxon>Brassicales</taxon>
        <taxon>Brassicaceae</taxon>
        <taxon>Thlaspideae</taxon>
        <taxon>Thlaspi</taxon>
    </lineage>
</organism>
<keyword evidence="9" id="KW-0732">Signal</keyword>
<gene>
    <name evidence="11" type="ORF">TAV2_LOCUS12504</name>
</gene>
<reference evidence="11 12" key="1">
    <citation type="submission" date="2022-03" db="EMBL/GenBank/DDBJ databases">
        <authorList>
            <person name="Nunn A."/>
            <person name="Chopra R."/>
            <person name="Nunn A."/>
            <person name="Contreras Garrido A."/>
        </authorList>
    </citation>
    <scope>NUCLEOTIDE SEQUENCE [LARGE SCALE GENOMIC DNA]</scope>
</reference>